<dbReference type="RefSeq" id="XP_001705301.1">
    <property type="nucleotide sequence ID" value="XM_001705249.1"/>
</dbReference>
<feature type="compositionally biased region" description="Basic and acidic residues" evidence="2">
    <location>
        <begin position="576"/>
        <end position="589"/>
    </location>
</feature>
<feature type="compositionally biased region" description="Polar residues" evidence="2">
    <location>
        <begin position="55"/>
        <end position="66"/>
    </location>
</feature>
<feature type="compositionally biased region" description="Low complexity" evidence="2">
    <location>
        <begin position="595"/>
        <end position="612"/>
    </location>
</feature>
<feature type="region of interest" description="Disordered" evidence="2">
    <location>
        <begin position="230"/>
        <end position="259"/>
    </location>
</feature>
<feature type="region of interest" description="Disordered" evidence="2">
    <location>
        <begin position="55"/>
        <end position="76"/>
    </location>
</feature>
<dbReference type="Pfam" id="PF08683">
    <property type="entry name" value="CAMSAP_CKK"/>
    <property type="match status" value="1"/>
</dbReference>
<dbReference type="InterPro" id="IPR011033">
    <property type="entry name" value="PRC_barrel-like_sf"/>
</dbReference>
<feature type="compositionally biased region" description="Low complexity" evidence="2">
    <location>
        <begin position="237"/>
        <end position="247"/>
    </location>
</feature>
<gene>
    <name evidence="3" type="ORF">GL50803_004587</name>
</gene>
<dbReference type="SMART" id="SM01051">
    <property type="entry name" value="CAMSAP_CKK"/>
    <property type="match status" value="1"/>
</dbReference>
<evidence type="ECO:0000313" key="4">
    <source>
        <dbReference type="Proteomes" id="UP000001548"/>
    </source>
</evidence>
<dbReference type="Proteomes" id="UP000001548">
    <property type="component" value="Unassembled WGS sequence"/>
</dbReference>
<keyword evidence="1" id="KW-0175">Coiled coil</keyword>
<sequence>MARVVRPRGLKAQVQAAVSTHQGSAASNNKTTECAYYDELELSGTVGMFTTRQNSAVPGQQATKTPSFLPDLPRVTSKTETPLHTTRLEEHLKKRLDERDKQISVLTAENEELTAHCATNRAIMDGLQKELEELTAQLKEKTRQLVEKTGQLETEQVITADLLSKFTALQEAHDTLQIENSILRKKLEDLTSSTKFDGDISTGLTTHELSGPCNARSIHTMQSIAKRLSLDKEETTSHNSSSQISSDRLSDKLVPHSTSSPEECVESYIAISQGATDPVFLNPTTGLHASVSKPSDFLGGYPDEGHQRRQRGTSAHNYTAYLDNVEDLDDLELDGQDDNTNITGSYADELRPTREVVDNPKDNSTGHGLPCDDASYSEVYCSRSKSRNTSLLGDMQESLLNGSLSPHAISHAAELELVIQENGSDDCVQASHLSASLMRSHSFANNYGSNAANDGEIACANTEEICVGRADKQMSQGENSINSSGLDSMILGTIKQTIDNTTKNISKAEVECTQDNALHNAAETTAAEEDEAGLVTKAAGAGVALEIMFDDAPNKQISVARNQKLLEAQNQRVQQFKERRAQMRQRELEEAAEQSDLVHSRSSSSILGSPGSNRRGVHLNRRSARPREKQSSAGSSYQGSYQDTHVSSSTTNPDRESGSSKSYVGRRNSFSVHANSGVASYLDSDSGVKEGGAEGTELVYKVANRPTKSAVQQESHFIEYLPPAKFDNSSFVQKLILHNLLPGTANYERRMLAMDNVSRERGHLLLVFRDTERKSYHSCVKVDELSGSLIKVDGPDNMPNELAQSIIESMLKYDSSSRSFLVVDQRQLSTLVVAITLKVRRKKVSGR</sequence>
<dbReference type="KEGG" id="gla:GL50803_004587"/>
<feature type="compositionally biased region" description="Basic residues" evidence="2">
    <location>
        <begin position="615"/>
        <end position="624"/>
    </location>
</feature>
<dbReference type="PROSITE" id="PS51508">
    <property type="entry name" value="CKK"/>
    <property type="match status" value="1"/>
</dbReference>
<dbReference type="InterPro" id="IPR038209">
    <property type="entry name" value="CKK_dom_sf"/>
</dbReference>
<protein>
    <submittedName>
        <fullName evidence="3">Microtubule-binding calmodulin-regulated spectrin-associated protein</fullName>
    </submittedName>
</protein>
<feature type="coiled-coil region" evidence="1">
    <location>
        <begin position="117"/>
        <end position="151"/>
    </location>
</feature>
<proteinExistence type="predicted"/>
<dbReference type="GO" id="GO:0008017">
    <property type="term" value="F:microtubule binding"/>
    <property type="evidence" value="ECO:0007669"/>
    <property type="project" value="InterPro"/>
</dbReference>
<dbReference type="AlphaFoldDB" id="A8BRM3"/>
<feature type="region of interest" description="Disordered" evidence="2">
    <location>
        <begin position="576"/>
        <end position="665"/>
    </location>
</feature>
<feature type="compositionally biased region" description="Low complexity" evidence="2">
    <location>
        <begin position="631"/>
        <end position="642"/>
    </location>
</feature>
<dbReference type="HOGENOM" id="CLU_336649_0_0_1"/>
<organism evidence="3 4">
    <name type="scientific">Giardia intestinalis (strain ATCC 50803 / WB clone C6)</name>
    <name type="common">Giardia lamblia</name>
    <dbReference type="NCBI Taxonomy" id="184922"/>
    <lineage>
        <taxon>Eukaryota</taxon>
        <taxon>Metamonada</taxon>
        <taxon>Diplomonadida</taxon>
        <taxon>Hexamitidae</taxon>
        <taxon>Giardiinae</taxon>
        <taxon>Giardia</taxon>
    </lineage>
</organism>
<comment type="caution">
    <text evidence="3">The sequence shown here is derived from an EMBL/GenBank/DDBJ whole genome shotgun (WGS) entry which is preliminary data.</text>
</comment>
<evidence type="ECO:0000313" key="3">
    <source>
        <dbReference type="EMBL" id="KAE8305978.1"/>
    </source>
</evidence>
<dbReference type="SUPFAM" id="SSF50346">
    <property type="entry name" value="PRC-barrel domain"/>
    <property type="match status" value="1"/>
</dbReference>
<dbReference type="GeneID" id="5698178"/>
<name>A8BRM3_GIAIC</name>
<feature type="compositionally biased region" description="Polar residues" evidence="2">
    <location>
        <begin position="643"/>
        <end position="652"/>
    </location>
</feature>
<evidence type="ECO:0000256" key="2">
    <source>
        <dbReference type="SAM" id="MobiDB-lite"/>
    </source>
</evidence>
<dbReference type="EMBL" id="AACB03000001">
    <property type="protein sequence ID" value="KAE8305978.1"/>
    <property type="molecule type" value="Genomic_DNA"/>
</dbReference>
<dbReference type="InterPro" id="IPR014797">
    <property type="entry name" value="CKK_CAMSAP"/>
</dbReference>
<keyword evidence="4" id="KW-1185">Reference proteome</keyword>
<evidence type="ECO:0000256" key="1">
    <source>
        <dbReference type="SAM" id="Coils"/>
    </source>
</evidence>
<dbReference type="Gene3D" id="3.10.20.360">
    <property type="entry name" value="CKK domain"/>
    <property type="match status" value="1"/>
</dbReference>
<dbReference type="VEuPathDB" id="GiardiaDB:GL50803_4587"/>
<reference evidence="3 4" key="1">
    <citation type="journal article" date="2007" name="Science">
        <title>Genomic minimalism in the early diverging intestinal parasite Giardia lamblia.</title>
        <authorList>
            <person name="Morrison H.G."/>
            <person name="McArthur A.G."/>
            <person name="Gillin F.D."/>
            <person name="Aley S.B."/>
            <person name="Adam R.D."/>
            <person name="Olsen G.J."/>
            <person name="Best A.A."/>
            <person name="Cande W.Z."/>
            <person name="Chen F."/>
            <person name="Cipriano M.J."/>
            <person name="Davids B.J."/>
            <person name="Dawson S.C."/>
            <person name="Elmendorf H.G."/>
            <person name="Hehl A.B."/>
            <person name="Holder M.E."/>
            <person name="Huse S.M."/>
            <person name="Kim U.U."/>
            <person name="Lasek-Nesselquist E."/>
            <person name="Manning G."/>
            <person name="Nigam A."/>
            <person name="Nixon J.E."/>
            <person name="Palm D."/>
            <person name="Passamaneck N.E."/>
            <person name="Prabhu A."/>
            <person name="Reich C.I."/>
            <person name="Reiner D.S."/>
            <person name="Samuelson J."/>
            <person name="Svard S.G."/>
            <person name="Sogin M.L."/>
        </authorList>
    </citation>
    <scope>NUCLEOTIDE SEQUENCE [LARGE SCALE GENOMIC DNA]</scope>
    <source>
        <strain evidence="3 4">WB C6</strain>
    </source>
</reference>
<accession>A8BRM3</accession>
<dbReference type="OMA" id="NYERRML"/>